<dbReference type="Gene3D" id="2.40.128.350">
    <property type="match status" value="1"/>
</dbReference>
<dbReference type="Proteomes" id="UP000018072">
    <property type="component" value="Unassembled WGS sequence"/>
</dbReference>
<gene>
    <name evidence="3" type="ORF">BN741_01561</name>
</gene>
<accession>R7H546</accession>
<evidence type="ECO:0000313" key="3">
    <source>
        <dbReference type="EMBL" id="CDE33317.1"/>
    </source>
</evidence>
<feature type="chain" id="PRO_5004434981" description="Lipocalin-like domain-containing protein" evidence="1">
    <location>
        <begin position="20"/>
        <end position="338"/>
    </location>
</feature>
<dbReference type="AlphaFoldDB" id="R7H546"/>
<reference evidence="3" key="1">
    <citation type="submission" date="2012-11" db="EMBL/GenBank/DDBJ databases">
        <title>Dependencies among metagenomic species, viruses, plasmids and units of genetic variation.</title>
        <authorList>
            <person name="Nielsen H.B."/>
            <person name="Almeida M."/>
            <person name="Juncker A.S."/>
            <person name="Rasmussen S."/>
            <person name="Li J."/>
            <person name="Sunagawa S."/>
            <person name="Plichta D."/>
            <person name="Gautier L."/>
            <person name="Le Chatelier E."/>
            <person name="Peletier E."/>
            <person name="Bonde I."/>
            <person name="Nielsen T."/>
            <person name="Manichanh C."/>
            <person name="Arumugam M."/>
            <person name="Batto J."/>
            <person name="Santos M.B.Q.D."/>
            <person name="Blom N."/>
            <person name="Borruel N."/>
            <person name="Burgdorf K.S."/>
            <person name="Boumezbeur F."/>
            <person name="Casellas F."/>
            <person name="Dore J."/>
            <person name="Guarner F."/>
            <person name="Hansen T."/>
            <person name="Hildebrand F."/>
            <person name="Kaas R.S."/>
            <person name="Kennedy S."/>
            <person name="Kristiansen K."/>
            <person name="Kultima J.R."/>
            <person name="Leonard P."/>
            <person name="Levenez F."/>
            <person name="Lund O."/>
            <person name="Moumen B."/>
            <person name="Le Paslier D."/>
            <person name="Pons N."/>
            <person name="Pedersen O."/>
            <person name="Prifti E."/>
            <person name="Qin J."/>
            <person name="Raes J."/>
            <person name="Tap J."/>
            <person name="Tims S."/>
            <person name="Ussery D.W."/>
            <person name="Yamada T."/>
            <person name="MetaHit consortium"/>
            <person name="Renault P."/>
            <person name="Sicheritz-Ponten T."/>
            <person name="Bork P."/>
            <person name="Wang J."/>
            <person name="Brunak S."/>
            <person name="Ehrlich S.D."/>
        </authorList>
    </citation>
    <scope>NUCLEOTIDE SEQUENCE [LARGE SCALE GENOMIC DNA]</scope>
</reference>
<keyword evidence="1" id="KW-0732">Signal</keyword>
<protein>
    <recommendedName>
        <fullName evidence="2">Lipocalin-like domain-containing protein</fullName>
    </recommendedName>
</protein>
<evidence type="ECO:0000259" key="2">
    <source>
        <dbReference type="Pfam" id="PF13944"/>
    </source>
</evidence>
<evidence type="ECO:0000256" key="1">
    <source>
        <dbReference type="SAM" id="SignalP"/>
    </source>
</evidence>
<dbReference type="Pfam" id="PF13944">
    <property type="entry name" value="Calycin_like"/>
    <property type="match status" value="1"/>
</dbReference>
<dbReference type="InterPro" id="IPR024311">
    <property type="entry name" value="Lipocalin-like"/>
</dbReference>
<feature type="domain" description="Lipocalin-like" evidence="2">
    <location>
        <begin position="42"/>
        <end position="141"/>
    </location>
</feature>
<organism evidence="3">
    <name type="scientific">Leyella stercorea CAG:629</name>
    <dbReference type="NCBI Taxonomy" id="1263103"/>
    <lineage>
        <taxon>Bacteria</taxon>
        <taxon>Pseudomonadati</taxon>
        <taxon>Bacteroidota</taxon>
        <taxon>Bacteroidia</taxon>
        <taxon>Bacteroidales</taxon>
        <taxon>Prevotellaceae</taxon>
        <taxon>Leyella</taxon>
    </lineage>
</organism>
<proteinExistence type="predicted"/>
<dbReference type="RefSeq" id="WP_022430702.1">
    <property type="nucleotide sequence ID" value="NZ_FR899282.1"/>
</dbReference>
<dbReference type="STRING" id="1263103.BN741_01561"/>
<name>R7H546_9BACT</name>
<sequence>MKRIFTLLFAVLTATTIMAQMHGPMKFVGASKMSVSTMNIDNPSDTILFAMNGMESGNITLPAMKGMQTIPSFTISGAKFTLGENHVVTFADQTFSTKVKVDGAEKNITGTSLSGTYNMADNSLSLTVVFQYGKMPMSMTYSVKGYYVKAVSNPITVTVGGQFTYNNDNVTYELRRYKDGETDKLDVTVPSYTLANTIMGNLTLGSYTVKGLVYDEAQGGYYRDYKNDGLKFHFTAVQGGKTTMDKDYDFATDKDNNILVKYEGNNVSSIVNTFQVGTMPFGIVSVFSGATTSINNITTTPSHNLNTTSSQQYNLAGQRVDNNYKGIVIVNGKKYLRK</sequence>
<dbReference type="EMBL" id="CBIT010000172">
    <property type="protein sequence ID" value="CDE33317.1"/>
    <property type="molecule type" value="Genomic_DNA"/>
</dbReference>
<feature type="signal peptide" evidence="1">
    <location>
        <begin position="1"/>
        <end position="19"/>
    </location>
</feature>
<comment type="caution">
    <text evidence="3">The sequence shown here is derived from an EMBL/GenBank/DDBJ whole genome shotgun (WGS) entry which is preliminary data.</text>
</comment>